<comment type="caution">
    <text evidence="1">The sequence shown here is derived from an EMBL/GenBank/DDBJ whole genome shotgun (WGS) entry which is preliminary data.</text>
</comment>
<dbReference type="RefSeq" id="WP_176269496.1">
    <property type="nucleotide sequence ID" value="NZ_JABVBA010000002.1"/>
</dbReference>
<evidence type="ECO:0000313" key="2">
    <source>
        <dbReference type="Proteomes" id="UP000540919"/>
    </source>
</evidence>
<dbReference type="EMBL" id="JABVBA010000002">
    <property type="protein sequence ID" value="NVF11017.1"/>
    <property type="molecule type" value="Genomic_DNA"/>
</dbReference>
<evidence type="ECO:0008006" key="3">
    <source>
        <dbReference type="Google" id="ProtNLM"/>
    </source>
</evidence>
<dbReference type="Proteomes" id="UP000540919">
    <property type="component" value="Unassembled WGS sequence"/>
</dbReference>
<protein>
    <recommendedName>
        <fullName evidence="3">KTSC domain-containing protein</fullName>
    </recommendedName>
</protein>
<reference evidence="1 2" key="1">
    <citation type="submission" date="2020-06" db="EMBL/GenBank/DDBJ databases">
        <title>Anaerococcus sp. nov., isolated form swine feces.</title>
        <authorList>
            <person name="Yu S."/>
        </authorList>
    </citation>
    <scope>NUCLEOTIDE SEQUENCE [LARGE SCALE GENOMIC DNA]</scope>
    <source>
        <strain evidence="1 2">AGMB00486</strain>
    </source>
</reference>
<keyword evidence="2" id="KW-1185">Reference proteome</keyword>
<evidence type="ECO:0000313" key="1">
    <source>
        <dbReference type="EMBL" id="NVF11017.1"/>
    </source>
</evidence>
<proteinExistence type="predicted"/>
<gene>
    <name evidence="1" type="ORF">HV819_03295</name>
</gene>
<sequence length="77" mass="9011">MYQQNQNIIGDDSMTLIDMMYNSEGKNIKVFFKDGSVEELYCEEYIQAEDEWDEPMLFYGGNGVILQSQIEKIEILD</sequence>
<organism evidence="1 2">
    <name type="scientific">Anaerococcus faecalis</name>
    <dbReference type="NCBI Taxonomy" id="2742993"/>
    <lineage>
        <taxon>Bacteria</taxon>
        <taxon>Bacillati</taxon>
        <taxon>Bacillota</taxon>
        <taxon>Tissierellia</taxon>
        <taxon>Tissierellales</taxon>
        <taxon>Peptoniphilaceae</taxon>
        <taxon>Anaerococcus</taxon>
    </lineage>
</organism>
<name>A0ABX2N8J7_9FIRM</name>
<accession>A0ABX2N8J7</accession>